<gene>
    <name evidence="10 12" type="primary">nadD</name>
    <name evidence="12" type="ORF">WR164_07380</name>
</gene>
<evidence type="ECO:0000256" key="6">
    <source>
        <dbReference type="ARBA" id="ARBA00022741"/>
    </source>
</evidence>
<evidence type="ECO:0000313" key="13">
    <source>
        <dbReference type="Proteomes" id="UP001144204"/>
    </source>
</evidence>
<evidence type="ECO:0000256" key="10">
    <source>
        <dbReference type="HAMAP-Rule" id="MF_00244"/>
    </source>
</evidence>
<comment type="catalytic activity">
    <reaction evidence="9 10">
        <text>nicotinate beta-D-ribonucleotide + ATP + H(+) = deamido-NAD(+) + diphosphate</text>
        <dbReference type="Rhea" id="RHEA:22860"/>
        <dbReference type="ChEBI" id="CHEBI:15378"/>
        <dbReference type="ChEBI" id="CHEBI:30616"/>
        <dbReference type="ChEBI" id="CHEBI:33019"/>
        <dbReference type="ChEBI" id="CHEBI:57502"/>
        <dbReference type="ChEBI" id="CHEBI:58437"/>
        <dbReference type="EC" id="2.7.7.18"/>
    </reaction>
</comment>
<dbReference type="NCBIfam" id="TIGR00125">
    <property type="entry name" value="cyt_tran_rel"/>
    <property type="match status" value="1"/>
</dbReference>
<comment type="pathway">
    <text evidence="2 10">Cofactor biosynthesis; NAD(+) biosynthesis; deamido-NAD(+) from nicotinate D-ribonucleotide: step 1/1.</text>
</comment>
<keyword evidence="8 10" id="KW-0520">NAD</keyword>
<dbReference type="NCBIfam" id="NF000840">
    <property type="entry name" value="PRK00071.1-3"/>
    <property type="match status" value="1"/>
</dbReference>
<evidence type="ECO:0000256" key="1">
    <source>
        <dbReference type="ARBA" id="ARBA00002324"/>
    </source>
</evidence>
<dbReference type="AlphaFoldDB" id="A0A9W6B0I6"/>
<dbReference type="GO" id="GO:0004515">
    <property type="term" value="F:nicotinate-nucleotide adenylyltransferase activity"/>
    <property type="evidence" value="ECO:0007669"/>
    <property type="project" value="UniProtKB-UniRule"/>
</dbReference>
<keyword evidence="5 10" id="KW-0548">Nucleotidyltransferase</keyword>
<dbReference type="Proteomes" id="UP001144204">
    <property type="component" value="Unassembled WGS sequence"/>
</dbReference>
<dbReference type="HAMAP" id="MF_00244">
    <property type="entry name" value="NaMN_adenylyltr"/>
    <property type="match status" value="1"/>
</dbReference>
<keyword evidence="7 10" id="KW-0067">ATP-binding</keyword>
<accession>A0A9W6B0I6</accession>
<feature type="domain" description="Cytidyltransferase-like" evidence="11">
    <location>
        <begin position="27"/>
        <end position="183"/>
    </location>
</feature>
<dbReference type="InterPro" id="IPR004821">
    <property type="entry name" value="Cyt_trans-like"/>
</dbReference>
<dbReference type="Pfam" id="PF01467">
    <property type="entry name" value="CTP_transf_like"/>
    <property type="match status" value="1"/>
</dbReference>
<dbReference type="GO" id="GO:0009435">
    <property type="term" value="P:NAD+ biosynthetic process"/>
    <property type="evidence" value="ECO:0007669"/>
    <property type="project" value="UniProtKB-UniRule"/>
</dbReference>
<evidence type="ECO:0000256" key="2">
    <source>
        <dbReference type="ARBA" id="ARBA00005019"/>
    </source>
</evidence>
<evidence type="ECO:0000256" key="7">
    <source>
        <dbReference type="ARBA" id="ARBA00022840"/>
    </source>
</evidence>
<keyword evidence="6 10" id="KW-0547">Nucleotide-binding</keyword>
<dbReference type="NCBIfam" id="NF000841">
    <property type="entry name" value="PRK00071.1-4"/>
    <property type="match status" value="1"/>
</dbReference>
<dbReference type="Gene3D" id="3.40.50.620">
    <property type="entry name" value="HUPs"/>
    <property type="match status" value="1"/>
</dbReference>
<keyword evidence="4 10" id="KW-0808">Transferase</keyword>
<evidence type="ECO:0000256" key="3">
    <source>
        <dbReference type="ARBA" id="ARBA00022642"/>
    </source>
</evidence>
<dbReference type="CDD" id="cd02165">
    <property type="entry name" value="NMNAT"/>
    <property type="match status" value="1"/>
</dbReference>
<dbReference type="EMBL" id="BRPL01000002">
    <property type="protein sequence ID" value="GLB46759.1"/>
    <property type="molecule type" value="Genomic_DNA"/>
</dbReference>
<evidence type="ECO:0000256" key="8">
    <source>
        <dbReference type="ARBA" id="ARBA00023027"/>
    </source>
</evidence>
<dbReference type="PANTHER" id="PTHR39321:SF3">
    <property type="entry name" value="PHOSPHOPANTETHEINE ADENYLYLTRANSFERASE"/>
    <property type="match status" value="1"/>
</dbReference>
<reference evidence="12" key="2">
    <citation type="journal article" date="2023" name="PLoS ONE">
        <title>Philodulcilactobacillus myokoensis gen. nov., sp. nov., a fructophilic, acidophilic, and agar-phobic lactic acid bacterium isolated from fermented vegetable extracts.</title>
        <authorList>
            <person name="Kouya T."/>
            <person name="Ishiyama Y."/>
            <person name="Ohashi S."/>
            <person name="Kumakubo R."/>
            <person name="Yamazaki T."/>
            <person name="Otaki T."/>
        </authorList>
    </citation>
    <scope>NUCLEOTIDE SEQUENCE</scope>
    <source>
        <strain evidence="12">WR16-4</strain>
    </source>
</reference>
<keyword evidence="13" id="KW-1185">Reference proteome</keyword>
<evidence type="ECO:0000256" key="4">
    <source>
        <dbReference type="ARBA" id="ARBA00022679"/>
    </source>
</evidence>
<dbReference type="SUPFAM" id="SSF52374">
    <property type="entry name" value="Nucleotidylyl transferase"/>
    <property type="match status" value="1"/>
</dbReference>
<dbReference type="InterPro" id="IPR014729">
    <property type="entry name" value="Rossmann-like_a/b/a_fold"/>
</dbReference>
<comment type="function">
    <text evidence="1 10">Catalyzes the reversible adenylation of nicotinate mononucleotide (NaMN) to nicotinic acid adenine dinucleotide (NaAD).</text>
</comment>
<comment type="similarity">
    <text evidence="10">Belongs to the NadD family.</text>
</comment>
<evidence type="ECO:0000259" key="11">
    <source>
        <dbReference type="Pfam" id="PF01467"/>
    </source>
</evidence>
<reference evidence="12" key="1">
    <citation type="submission" date="2022-07" db="EMBL/GenBank/DDBJ databases">
        <authorList>
            <person name="Kouya T."/>
            <person name="Ishiyama Y."/>
        </authorList>
    </citation>
    <scope>NUCLEOTIDE SEQUENCE</scope>
    <source>
        <strain evidence="12">WR16-4</strain>
    </source>
</reference>
<organism evidence="12 13">
    <name type="scientific">Philodulcilactobacillus myokoensis</name>
    <dbReference type="NCBI Taxonomy" id="2929573"/>
    <lineage>
        <taxon>Bacteria</taxon>
        <taxon>Bacillati</taxon>
        <taxon>Bacillota</taxon>
        <taxon>Bacilli</taxon>
        <taxon>Lactobacillales</taxon>
        <taxon>Lactobacillaceae</taxon>
        <taxon>Philodulcilactobacillus</taxon>
    </lineage>
</organism>
<evidence type="ECO:0000313" key="12">
    <source>
        <dbReference type="EMBL" id="GLB46759.1"/>
    </source>
</evidence>
<name>A0A9W6B0I6_9LACO</name>
<dbReference type="PANTHER" id="PTHR39321">
    <property type="entry name" value="NICOTINATE-NUCLEOTIDE ADENYLYLTRANSFERASE-RELATED"/>
    <property type="match status" value="1"/>
</dbReference>
<comment type="caution">
    <text evidence="12">The sequence shown here is derived from an EMBL/GenBank/DDBJ whole genome shotgun (WGS) entry which is preliminary data.</text>
</comment>
<protein>
    <recommendedName>
        <fullName evidence="10">Probable nicotinate-nucleotide adenylyltransferase</fullName>
        <ecNumber evidence="10">2.7.7.18</ecNumber>
    </recommendedName>
    <alternativeName>
        <fullName evidence="10">Deamido-NAD(+) diphosphorylase</fullName>
    </alternativeName>
    <alternativeName>
        <fullName evidence="10">Deamido-NAD(+) pyrophosphorylase</fullName>
    </alternativeName>
    <alternativeName>
        <fullName evidence="10">Nicotinate mononucleotide adenylyltransferase</fullName>
        <shortName evidence="10">NaMN adenylyltransferase</shortName>
    </alternativeName>
</protein>
<dbReference type="RefSeq" id="WP_286136220.1">
    <property type="nucleotide sequence ID" value="NZ_BRPL01000002.1"/>
</dbReference>
<dbReference type="InterPro" id="IPR005248">
    <property type="entry name" value="NadD/NMNAT"/>
</dbReference>
<sequence>MDNRFGKADVQTVTQLNHGIKRKKIGILGGTFNPIHNGHLLIADQVQNQLGLDQVLFMPDNIPPHIDPKLAIDAKDRINMINLAINNNPKFSIEKAEIKRGGKSYSYDTMLQLTRMHPYNEYYFIIGGDMVEYLPKWYKINQLINLVHFVGVRRSGYPTSSKYPVIWVDVPYFNVSSTLVRRKIKQRASIRYLVPDQVIKYIKEYHLYE</sequence>
<evidence type="ECO:0000256" key="5">
    <source>
        <dbReference type="ARBA" id="ARBA00022695"/>
    </source>
</evidence>
<keyword evidence="3 10" id="KW-0662">Pyridine nucleotide biosynthesis</keyword>
<proteinExistence type="inferred from homology"/>
<dbReference type="EC" id="2.7.7.18" evidence="10"/>
<evidence type="ECO:0000256" key="9">
    <source>
        <dbReference type="ARBA" id="ARBA00048721"/>
    </source>
</evidence>
<dbReference type="NCBIfam" id="TIGR00482">
    <property type="entry name" value="nicotinate (nicotinamide) nucleotide adenylyltransferase"/>
    <property type="match status" value="1"/>
</dbReference>
<dbReference type="GO" id="GO:0005524">
    <property type="term" value="F:ATP binding"/>
    <property type="evidence" value="ECO:0007669"/>
    <property type="project" value="UniProtKB-KW"/>
</dbReference>